<keyword evidence="2" id="KW-1133">Transmembrane helix</keyword>
<accession>A0A914P5E3</accession>
<feature type="transmembrane region" description="Helical" evidence="2">
    <location>
        <begin position="87"/>
        <end position="104"/>
    </location>
</feature>
<feature type="compositionally biased region" description="Polar residues" evidence="1">
    <location>
        <begin position="264"/>
        <end position="274"/>
    </location>
</feature>
<dbReference type="Proteomes" id="UP000887578">
    <property type="component" value="Unplaced"/>
</dbReference>
<name>A0A914P5E3_9BILA</name>
<feature type="region of interest" description="Disordered" evidence="1">
    <location>
        <begin position="245"/>
        <end position="274"/>
    </location>
</feature>
<protein>
    <submittedName>
        <fullName evidence="4">Uncharacterized protein</fullName>
    </submittedName>
</protein>
<feature type="transmembrane region" description="Helical" evidence="2">
    <location>
        <begin position="187"/>
        <end position="206"/>
    </location>
</feature>
<evidence type="ECO:0000256" key="1">
    <source>
        <dbReference type="SAM" id="MobiDB-lite"/>
    </source>
</evidence>
<reference evidence="4" key="1">
    <citation type="submission" date="2022-11" db="UniProtKB">
        <authorList>
            <consortium name="WormBaseParasite"/>
        </authorList>
    </citation>
    <scope>IDENTIFICATION</scope>
</reference>
<organism evidence="3 4">
    <name type="scientific">Panagrolaimus davidi</name>
    <dbReference type="NCBI Taxonomy" id="227884"/>
    <lineage>
        <taxon>Eukaryota</taxon>
        <taxon>Metazoa</taxon>
        <taxon>Ecdysozoa</taxon>
        <taxon>Nematoda</taxon>
        <taxon>Chromadorea</taxon>
        <taxon>Rhabditida</taxon>
        <taxon>Tylenchina</taxon>
        <taxon>Panagrolaimomorpha</taxon>
        <taxon>Panagrolaimoidea</taxon>
        <taxon>Panagrolaimidae</taxon>
        <taxon>Panagrolaimus</taxon>
    </lineage>
</organism>
<evidence type="ECO:0000313" key="3">
    <source>
        <dbReference type="Proteomes" id="UP000887578"/>
    </source>
</evidence>
<feature type="transmembrane region" description="Helical" evidence="2">
    <location>
        <begin position="152"/>
        <end position="175"/>
    </location>
</feature>
<proteinExistence type="predicted"/>
<evidence type="ECO:0000256" key="2">
    <source>
        <dbReference type="SAM" id="Phobius"/>
    </source>
</evidence>
<feature type="transmembrane region" description="Helical" evidence="2">
    <location>
        <begin position="54"/>
        <end position="75"/>
    </location>
</feature>
<evidence type="ECO:0000313" key="4">
    <source>
        <dbReference type="WBParaSite" id="PDA_v2.g13128.t1"/>
    </source>
</evidence>
<feature type="compositionally biased region" description="Low complexity" evidence="1">
    <location>
        <begin position="253"/>
        <end position="263"/>
    </location>
</feature>
<keyword evidence="2" id="KW-0472">Membrane</keyword>
<keyword evidence="3" id="KW-1185">Reference proteome</keyword>
<feature type="transmembrane region" description="Helical" evidence="2">
    <location>
        <begin position="12"/>
        <end position="34"/>
    </location>
</feature>
<sequence>MNLKNFFRRTKASVIPPLAVCSAIAAQHGFLQFYVVKIFIADFKAPAISLIHGALWEIFIRFAFSLAVIVVLIAFPKTFLLGLKSPRLLILLAIISSLSFIIPWHREVYKATNFTFHFSLSLILSEFCTVAVATFVTNGLSTLFKTSSHPHMLLLMTEATITASFIVIPLTQILTKNFTNFIIFQEITYFISGFGLFTLIVGSFFWPKKDKQLVSNEQVSKIQKQFSVKFTKAVKNQIKINFGNKSARGTGGNNSSENVESNEITPPQTANPSSENRSPFSLIWSPHFLFPLIGRIFRQSRIVLFLQPAFVFH</sequence>
<dbReference type="AlphaFoldDB" id="A0A914P5E3"/>
<keyword evidence="2" id="KW-0812">Transmembrane</keyword>
<dbReference type="WBParaSite" id="PDA_v2.g13128.t1">
    <property type="protein sequence ID" value="PDA_v2.g13128.t1"/>
    <property type="gene ID" value="PDA_v2.g13128"/>
</dbReference>
<feature type="transmembrane region" description="Helical" evidence="2">
    <location>
        <begin position="116"/>
        <end position="140"/>
    </location>
</feature>